<keyword evidence="5" id="KW-1185">Reference proteome</keyword>
<accession>A0A9Q9AUX5</accession>
<proteinExistence type="predicted"/>
<feature type="chain" id="PRO_5040377945" evidence="2">
    <location>
        <begin position="21"/>
        <end position="482"/>
    </location>
</feature>
<evidence type="ECO:0000259" key="3">
    <source>
        <dbReference type="Pfam" id="PF22807"/>
    </source>
</evidence>
<dbReference type="InterPro" id="IPR011042">
    <property type="entry name" value="6-blade_b-propeller_TolB-like"/>
</dbReference>
<dbReference type="Gene3D" id="2.120.10.30">
    <property type="entry name" value="TolB, C-terminal domain"/>
    <property type="match status" value="1"/>
</dbReference>
<evidence type="ECO:0000313" key="5">
    <source>
        <dbReference type="Proteomes" id="UP001056384"/>
    </source>
</evidence>
<reference evidence="4" key="1">
    <citation type="submission" date="2022-06" db="EMBL/GenBank/DDBJ databases">
        <title>Complete genome sequences of two strains of the flax pathogen Septoria linicola.</title>
        <authorList>
            <person name="Lapalu N."/>
            <person name="Simon A."/>
            <person name="Demenou B."/>
            <person name="Paumier D."/>
            <person name="Guillot M.-P."/>
            <person name="Gout L."/>
            <person name="Valade R."/>
        </authorList>
    </citation>
    <scope>NUCLEOTIDE SEQUENCE</scope>
    <source>
        <strain evidence="4">SE15195</strain>
    </source>
</reference>
<sequence>MKYTTRSSLVAAAVVGFATAQQECSSTISASGYPAPSLAAGWSAHIIANDFIKPRSLKRDNNGHLLVVDQAEDGGGITRLTFEGEAPCLTVSSRQQIIANGSLNHGIELSPDNTVLYASSQEAVYAWAYNSETGEVSGDARRVINLGGDGSHSTRTLLLPRSDPDFLLVSRGSDGNVDPQARDPTSGYSTVKAFNISDTSRVWEYASEGLLVGYGLRNSVGLAQNPVTGGLFSNENSIDNLARDGVEINFHGYLNGTESPNLGAYYGYPDCFPAWDAEDVPNNDGLVTGQQFAANFNESINDEWCRDNTVDPVLSFTAHMAPMDMEFNTAADVLYITFRGSWNRENPAGYKLAAIPFNNETGLPTASPDSRDGYVEIMSNEDESRCPDECFRPVGLEWSENGDQLFMAADASGEMYVVYREDGMSVNEFRVAATGTNGTGGGNETSEGGASPRASGESGAQSLGGAQWWAVAIVGLVGAYSL</sequence>
<evidence type="ECO:0000256" key="1">
    <source>
        <dbReference type="SAM" id="MobiDB-lite"/>
    </source>
</evidence>
<dbReference type="Proteomes" id="UP001056384">
    <property type="component" value="Chromosome 7"/>
</dbReference>
<organism evidence="4 5">
    <name type="scientific">Septoria linicola</name>
    <dbReference type="NCBI Taxonomy" id="215465"/>
    <lineage>
        <taxon>Eukaryota</taxon>
        <taxon>Fungi</taxon>
        <taxon>Dikarya</taxon>
        <taxon>Ascomycota</taxon>
        <taxon>Pezizomycotina</taxon>
        <taxon>Dothideomycetes</taxon>
        <taxon>Dothideomycetidae</taxon>
        <taxon>Mycosphaerellales</taxon>
        <taxon>Mycosphaerellaceae</taxon>
        <taxon>Septoria</taxon>
    </lineage>
</organism>
<dbReference type="Pfam" id="PF22807">
    <property type="entry name" value="TrAA12"/>
    <property type="match status" value="1"/>
</dbReference>
<feature type="region of interest" description="Disordered" evidence="1">
    <location>
        <begin position="434"/>
        <end position="459"/>
    </location>
</feature>
<dbReference type="InterPro" id="IPR054539">
    <property type="entry name" value="Beta-prop_PDH"/>
</dbReference>
<feature type="domain" description="Pyrroloquinoline quinone-dependent pyranose dehydrogenase beta-propeller" evidence="3">
    <location>
        <begin position="36"/>
        <end position="420"/>
    </location>
</feature>
<dbReference type="AlphaFoldDB" id="A0A9Q9AUX5"/>
<name>A0A9Q9AUX5_9PEZI</name>
<feature type="signal peptide" evidence="2">
    <location>
        <begin position="1"/>
        <end position="20"/>
    </location>
</feature>
<dbReference type="SUPFAM" id="SSF50952">
    <property type="entry name" value="Soluble quinoprotein glucose dehydrogenase"/>
    <property type="match status" value="1"/>
</dbReference>
<dbReference type="InterPro" id="IPR011041">
    <property type="entry name" value="Quinoprot_gluc/sorb_DH_b-prop"/>
</dbReference>
<gene>
    <name evidence="4" type="ORF">Slin15195_G089140</name>
</gene>
<evidence type="ECO:0000313" key="4">
    <source>
        <dbReference type="EMBL" id="USW55595.1"/>
    </source>
</evidence>
<protein>
    <submittedName>
        <fullName evidence="4">Soluble quinoprotein glucose/sorbosone dehydrogenase</fullName>
    </submittedName>
</protein>
<dbReference type="EMBL" id="CP099424">
    <property type="protein sequence ID" value="USW55595.1"/>
    <property type="molecule type" value="Genomic_DNA"/>
</dbReference>
<keyword evidence="2" id="KW-0732">Signal</keyword>
<evidence type="ECO:0000256" key="2">
    <source>
        <dbReference type="SAM" id="SignalP"/>
    </source>
</evidence>